<reference evidence="3" key="3">
    <citation type="submission" date="2014-09" db="EMBL/GenBank/DDBJ databases">
        <authorList>
            <person name="Magalhaes I.L.F."/>
            <person name="Oliveira U."/>
            <person name="Santos F.R."/>
            <person name="Vidigal T.H.D.A."/>
            <person name="Brescovit A.D."/>
            <person name="Santos A.J."/>
        </authorList>
    </citation>
    <scope>NUCLEOTIDE SEQUENCE</scope>
</reference>
<dbReference type="EMBL" id="GBRD01009400">
    <property type="protein sequence ID" value="JAG56424.1"/>
    <property type="molecule type" value="Transcribed_RNA"/>
</dbReference>
<feature type="signal peptide" evidence="1">
    <location>
        <begin position="1"/>
        <end position="24"/>
    </location>
</feature>
<reference evidence="2" key="2">
    <citation type="submission" date="2014-07" db="EMBL/GenBank/DDBJ databases">
        <authorList>
            <person name="Hull J."/>
        </authorList>
    </citation>
    <scope>NUCLEOTIDE SEQUENCE</scope>
</reference>
<accession>A0A0A9YGQ2</accession>
<name>A0A0A9YGQ2_LYGHE</name>
<sequence length="146" mass="16756">MFHITGFYLACWLVALLNLDVGRCMWTPRPEHISNRDVGPKNDTVWKMKGGPYLEDYCPLNTVGEYPYLVQIWSEDPDDTKQVRIGSLLSHYAVLTACRGVHAIPLYQLKVIAQRQFKQEKVLFLPITVINSDVSRRGSNIHLARQ</sequence>
<reference evidence="2" key="1">
    <citation type="journal article" date="2014" name="PLoS ONE">
        <title>Transcriptome-Based Identification of ABC Transporters in the Western Tarnished Plant Bug Lygus hesperus.</title>
        <authorList>
            <person name="Hull J.J."/>
            <person name="Chaney K."/>
            <person name="Geib S.M."/>
            <person name="Fabrick J.A."/>
            <person name="Brent C.S."/>
            <person name="Walsh D."/>
            <person name="Lavine L.C."/>
        </authorList>
    </citation>
    <scope>NUCLEOTIDE SEQUENCE</scope>
</reference>
<dbReference type="EMBL" id="GBHO01013321">
    <property type="protein sequence ID" value="JAG30283.1"/>
    <property type="molecule type" value="Transcribed_RNA"/>
</dbReference>
<keyword evidence="2" id="KW-0378">Hydrolase</keyword>
<dbReference type="AlphaFoldDB" id="A0A0A9YGQ2"/>
<evidence type="ECO:0000313" key="2">
    <source>
        <dbReference type="EMBL" id="JAG30283.1"/>
    </source>
</evidence>
<feature type="chain" id="PRO_5015033981" evidence="1">
    <location>
        <begin position="25"/>
        <end position="146"/>
    </location>
</feature>
<organism evidence="2">
    <name type="scientific">Lygus hesperus</name>
    <name type="common">Western plant bug</name>
    <dbReference type="NCBI Taxonomy" id="30085"/>
    <lineage>
        <taxon>Eukaryota</taxon>
        <taxon>Metazoa</taxon>
        <taxon>Ecdysozoa</taxon>
        <taxon>Arthropoda</taxon>
        <taxon>Hexapoda</taxon>
        <taxon>Insecta</taxon>
        <taxon>Pterygota</taxon>
        <taxon>Neoptera</taxon>
        <taxon>Paraneoptera</taxon>
        <taxon>Hemiptera</taxon>
        <taxon>Heteroptera</taxon>
        <taxon>Panheteroptera</taxon>
        <taxon>Cimicomorpha</taxon>
        <taxon>Miridae</taxon>
        <taxon>Mirini</taxon>
        <taxon>Lygus</taxon>
    </lineage>
</organism>
<protein>
    <submittedName>
        <fullName evidence="2">Carboxypeptidase B2</fullName>
    </submittedName>
</protein>
<evidence type="ECO:0000313" key="3">
    <source>
        <dbReference type="EMBL" id="JAG56424.1"/>
    </source>
</evidence>
<keyword evidence="2" id="KW-0645">Protease</keyword>
<keyword evidence="2" id="KW-0121">Carboxypeptidase</keyword>
<proteinExistence type="predicted"/>
<dbReference type="GO" id="GO:0004180">
    <property type="term" value="F:carboxypeptidase activity"/>
    <property type="evidence" value="ECO:0007669"/>
    <property type="project" value="UniProtKB-KW"/>
</dbReference>
<evidence type="ECO:0000256" key="1">
    <source>
        <dbReference type="SAM" id="SignalP"/>
    </source>
</evidence>
<gene>
    <name evidence="2" type="primary">Cpb2</name>
    <name evidence="2" type="ORF">CM83_98544</name>
</gene>
<keyword evidence="1" id="KW-0732">Signal</keyword>